<dbReference type="EMBL" id="JAMZEL010000002">
    <property type="protein sequence ID" value="MCP1382520.1"/>
    <property type="molecule type" value="Genomic_DNA"/>
</dbReference>
<dbReference type="PANTHER" id="PTHR37315">
    <property type="entry name" value="UPF0311 PROTEIN BLR7842"/>
    <property type="match status" value="1"/>
</dbReference>
<dbReference type="Gene3D" id="2.40.160.20">
    <property type="match status" value="1"/>
</dbReference>
<dbReference type="RefSeq" id="WP_253526762.1">
    <property type="nucleotide sequence ID" value="NZ_JAMZEL010000002.1"/>
</dbReference>
<protein>
    <recommendedName>
        <fullName evidence="1">UPF0311 protein NCI00_08805</fullName>
    </recommendedName>
</protein>
<dbReference type="Proteomes" id="UP001204772">
    <property type="component" value="Unassembled WGS sequence"/>
</dbReference>
<gene>
    <name evidence="2" type="ORF">NCI00_08805</name>
</gene>
<dbReference type="InterPro" id="IPR020915">
    <property type="entry name" value="UPF0311"/>
</dbReference>
<name>A0ABT1FM03_9BACT</name>
<proteinExistence type="inferred from homology"/>
<comment type="similarity">
    <text evidence="1">Belongs to the UPF0311 family.</text>
</comment>
<dbReference type="Pfam" id="PF11578">
    <property type="entry name" value="DUF3237"/>
    <property type="match status" value="1"/>
</dbReference>
<dbReference type="HAMAP" id="MF_00775">
    <property type="entry name" value="UPF0311"/>
    <property type="match status" value="1"/>
</dbReference>
<dbReference type="PANTHER" id="PTHR37315:SF1">
    <property type="entry name" value="UPF0311 PROTEIN BLR7842"/>
    <property type="match status" value="1"/>
</dbReference>
<sequence length="159" mass="17744">METAPITPVRALSTEFLMEMRCELTMQIIGDTPNGHRRIYHITGGTVKGPRIVGEVLAGGSDSFLVRPDGTGLLDVRVTVKTDDDSLIYVAYRGVLHHTPTLEGRLMAGETVRWDEYYFRTVSFFETATEKYDYLNHTMAIGVGEADFAGVSYSVYRVL</sequence>
<reference evidence="2 3" key="1">
    <citation type="submission" date="2022-06" db="EMBL/GenBank/DDBJ databases">
        <title>Runella sp. S5 genome sequencing.</title>
        <authorList>
            <person name="Park S."/>
        </authorList>
    </citation>
    <scope>NUCLEOTIDE SEQUENCE [LARGE SCALE GENOMIC DNA]</scope>
    <source>
        <strain evidence="2 3">S5</strain>
    </source>
</reference>
<evidence type="ECO:0000313" key="2">
    <source>
        <dbReference type="EMBL" id="MCP1382520.1"/>
    </source>
</evidence>
<accession>A0ABT1FM03</accession>
<evidence type="ECO:0000256" key="1">
    <source>
        <dbReference type="HAMAP-Rule" id="MF_00775"/>
    </source>
</evidence>
<comment type="caution">
    <text evidence="2">The sequence shown here is derived from an EMBL/GenBank/DDBJ whole genome shotgun (WGS) entry which is preliminary data.</text>
</comment>
<evidence type="ECO:0000313" key="3">
    <source>
        <dbReference type="Proteomes" id="UP001204772"/>
    </source>
</evidence>
<keyword evidence="3" id="KW-1185">Reference proteome</keyword>
<organism evidence="2 3">
    <name type="scientific">Runella salmonicolor</name>
    <dbReference type="NCBI Taxonomy" id="2950278"/>
    <lineage>
        <taxon>Bacteria</taxon>
        <taxon>Pseudomonadati</taxon>
        <taxon>Bacteroidota</taxon>
        <taxon>Cytophagia</taxon>
        <taxon>Cytophagales</taxon>
        <taxon>Spirosomataceae</taxon>
        <taxon>Runella</taxon>
    </lineage>
</organism>